<feature type="compositionally biased region" description="Low complexity" evidence="1">
    <location>
        <begin position="55"/>
        <end position="68"/>
    </location>
</feature>
<feature type="compositionally biased region" description="Low complexity" evidence="1">
    <location>
        <begin position="87"/>
        <end position="115"/>
    </location>
</feature>
<dbReference type="PANTHER" id="PTHR38698:SF1">
    <property type="entry name" value="FUNGAL PROTEIN"/>
    <property type="match status" value="1"/>
</dbReference>
<reference evidence="2 3" key="1">
    <citation type="submission" date="2023-09" db="EMBL/GenBank/DDBJ databases">
        <title>Pangenome analysis of Batrachochytrium dendrobatidis and related Chytrids.</title>
        <authorList>
            <person name="Yacoub M.N."/>
            <person name="Stajich J.E."/>
            <person name="James T.Y."/>
        </authorList>
    </citation>
    <scope>NUCLEOTIDE SEQUENCE [LARGE SCALE GENOMIC DNA]</scope>
    <source>
        <strain evidence="2 3">JEL0888</strain>
    </source>
</reference>
<name>A0ABR4N508_9FUNG</name>
<evidence type="ECO:0000313" key="2">
    <source>
        <dbReference type="EMBL" id="KAL2914597.1"/>
    </source>
</evidence>
<dbReference type="Proteomes" id="UP001527925">
    <property type="component" value="Unassembled WGS sequence"/>
</dbReference>
<feature type="compositionally biased region" description="Low complexity" evidence="1">
    <location>
        <begin position="266"/>
        <end position="299"/>
    </location>
</feature>
<feature type="region of interest" description="Disordered" evidence="1">
    <location>
        <begin position="413"/>
        <end position="439"/>
    </location>
</feature>
<gene>
    <name evidence="2" type="ORF">HK105_205948</name>
</gene>
<keyword evidence="3" id="KW-1185">Reference proteome</keyword>
<feature type="region of interest" description="Disordered" evidence="1">
    <location>
        <begin position="266"/>
        <end position="310"/>
    </location>
</feature>
<dbReference type="InterPro" id="IPR031355">
    <property type="entry name" value="YBL010C/LAA2-like"/>
</dbReference>
<feature type="compositionally biased region" description="Acidic residues" evidence="1">
    <location>
        <begin position="71"/>
        <end position="86"/>
    </location>
</feature>
<sequence>MSDQASDFGDFGEPEPVAAPVADAAKTAAAPAATADGDDDFGSFGDPSPAPAPASAPEQAAAAEPAIATVADDDDDDDFGDFDDFAAAEPVPSATPQATGPTPAAPVAPAAASVAVPPPSFDSEPGNPAEEARIAAFLDADLAGILGTIQRAWGASDLARHAAVAASTGVPPNLLAASGVANSAGQQVLAPHPAFATSEWSRQWTRLAADVAAAESAADKFRWRKSLIRKSFLASINVVFGKEETAPAPASVDLFPETRSRFASASSASALGSSARPETASPAPRSPMPAARAATQQQAPGSKLGTGFAAPASHASGAVSAVGFSKPPPGAYDQLDPREADLLEAKRLCDITEEEMRRHSTEEIREFVKALMDFHSKMQEQANYWLDSKEQLVMDAEMHNKMIASLVQYAQQQQNAPKGGAAAQATGSKKKRFGSLTTK</sequence>
<evidence type="ECO:0000256" key="1">
    <source>
        <dbReference type="SAM" id="MobiDB-lite"/>
    </source>
</evidence>
<organism evidence="2 3">
    <name type="scientific">Polyrhizophydium stewartii</name>
    <dbReference type="NCBI Taxonomy" id="2732419"/>
    <lineage>
        <taxon>Eukaryota</taxon>
        <taxon>Fungi</taxon>
        <taxon>Fungi incertae sedis</taxon>
        <taxon>Chytridiomycota</taxon>
        <taxon>Chytridiomycota incertae sedis</taxon>
        <taxon>Chytridiomycetes</taxon>
        <taxon>Rhizophydiales</taxon>
        <taxon>Rhizophydiales incertae sedis</taxon>
        <taxon>Polyrhizophydium</taxon>
    </lineage>
</organism>
<dbReference type="PANTHER" id="PTHR38698">
    <property type="entry name" value="EXPRESSED PROTEIN"/>
    <property type="match status" value="1"/>
</dbReference>
<dbReference type="EMBL" id="JADGIZ020000032">
    <property type="protein sequence ID" value="KAL2914597.1"/>
    <property type="molecule type" value="Genomic_DNA"/>
</dbReference>
<comment type="caution">
    <text evidence="2">The sequence shown here is derived from an EMBL/GenBank/DDBJ whole genome shotgun (WGS) entry which is preliminary data.</text>
</comment>
<protein>
    <submittedName>
        <fullName evidence="2">Uncharacterized protein</fullName>
    </submittedName>
</protein>
<evidence type="ECO:0000313" key="3">
    <source>
        <dbReference type="Proteomes" id="UP001527925"/>
    </source>
</evidence>
<proteinExistence type="predicted"/>
<feature type="region of interest" description="Disordered" evidence="1">
    <location>
        <begin position="1"/>
        <end position="128"/>
    </location>
</feature>
<accession>A0ABR4N508</accession>
<feature type="compositionally biased region" description="Low complexity" evidence="1">
    <location>
        <begin position="14"/>
        <end position="35"/>
    </location>
</feature>
<dbReference type="Pfam" id="PF17104">
    <property type="entry name" value="YBL010C_LAA2"/>
    <property type="match status" value="1"/>
</dbReference>